<name>A0ABU7L9H2_9NOCA</name>
<dbReference type="Proteomes" id="UP001336020">
    <property type="component" value="Unassembled WGS sequence"/>
</dbReference>
<proteinExistence type="predicted"/>
<gene>
    <name evidence="1" type="ORF">Q7514_11730</name>
</gene>
<keyword evidence="2" id="KW-1185">Reference proteome</keyword>
<accession>A0ABU7L9H2</accession>
<evidence type="ECO:0000313" key="1">
    <source>
        <dbReference type="EMBL" id="MEE2058191.1"/>
    </source>
</evidence>
<protein>
    <submittedName>
        <fullName evidence="1">Uncharacterized protein</fullName>
    </submittedName>
</protein>
<dbReference type="RefSeq" id="WP_330133421.1">
    <property type="nucleotide sequence ID" value="NZ_JAUTXY010000004.1"/>
</dbReference>
<dbReference type="EMBL" id="JAUTXY010000004">
    <property type="protein sequence ID" value="MEE2058191.1"/>
    <property type="molecule type" value="Genomic_DNA"/>
</dbReference>
<evidence type="ECO:0000313" key="2">
    <source>
        <dbReference type="Proteomes" id="UP001336020"/>
    </source>
</evidence>
<reference evidence="1 2" key="1">
    <citation type="submission" date="2023-07" db="EMBL/GenBank/DDBJ databases">
        <authorList>
            <person name="Girao M."/>
            <person name="Carvalho M.F."/>
        </authorList>
    </citation>
    <scope>NUCLEOTIDE SEQUENCE [LARGE SCALE GENOMIC DNA]</scope>
    <source>
        <strain evidence="1 2">YIM65754</strain>
    </source>
</reference>
<sequence>MFELIGMVIVVACIAVVVACCLTLLVASTIGPHFLLASDKKNAEVERNTPARV</sequence>
<comment type="caution">
    <text evidence="1">The sequence shown here is derived from an EMBL/GenBank/DDBJ whole genome shotgun (WGS) entry which is preliminary data.</text>
</comment>
<organism evidence="1 2">
    <name type="scientific">Rhodococcus artemisiae</name>
    <dbReference type="NCBI Taxonomy" id="714159"/>
    <lineage>
        <taxon>Bacteria</taxon>
        <taxon>Bacillati</taxon>
        <taxon>Actinomycetota</taxon>
        <taxon>Actinomycetes</taxon>
        <taxon>Mycobacteriales</taxon>
        <taxon>Nocardiaceae</taxon>
        <taxon>Rhodococcus</taxon>
    </lineage>
</organism>